<dbReference type="Proteomes" id="UP000193648">
    <property type="component" value="Unassembled WGS sequence"/>
</dbReference>
<comment type="caution">
    <text evidence="2">The sequence shown here is derived from an EMBL/GenBank/DDBJ whole genome shotgun (WGS) entry which is preliminary data.</text>
</comment>
<feature type="compositionally biased region" description="Low complexity" evidence="1">
    <location>
        <begin position="270"/>
        <end position="292"/>
    </location>
</feature>
<dbReference type="RefSeq" id="XP_021879633.1">
    <property type="nucleotide sequence ID" value="XM_022028923.1"/>
</dbReference>
<dbReference type="OrthoDB" id="10028556at2759"/>
<feature type="compositionally biased region" description="Low complexity" evidence="1">
    <location>
        <begin position="219"/>
        <end position="250"/>
    </location>
</feature>
<protein>
    <recommendedName>
        <fullName evidence="4">SAM domain-containing protein</fullName>
    </recommendedName>
</protein>
<feature type="region of interest" description="Disordered" evidence="1">
    <location>
        <begin position="463"/>
        <end position="496"/>
    </location>
</feature>
<feature type="compositionally biased region" description="Basic and acidic residues" evidence="1">
    <location>
        <begin position="554"/>
        <end position="564"/>
    </location>
</feature>
<organism evidence="2 3">
    <name type="scientific">Lobosporangium transversale</name>
    <dbReference type="NCBI Taxonomy" id="64571"/>
    <lineage>
        <taxon>Eukaryota</taxon>
        <taxon>Fungi</taxon>
        <taxon>Fungi incertae sedis</taxon>
        <taxon>Mucoromycota</taxon>
        <taxon>Mortierellomycotina</taxon>
        <taxon>Mortierellomycetes</taxon>
        <taxon>Mortierellales</taxon>
        <taxon>Mortierellaceae</taxon>
        <taxon>Lobosporangium</taxon>
    </lineage>
</organism>
<feature type="compositionally biased region" description="Low complexity" evidence="1">
    <location>
        <begin position="632"/>
        <end position="649"/>
    </location>
</feature>
<feature type="compositionally biased region" description="Low complexity" evidence="1">
    <location>
        <begin position="75"/>
        <end position="94"/>
    </location>
</feature>
<reference evidence="2 3" key="1">
    <citation type="submission" date="2016-07" db="EMBL/GenBank/DDBJ databases">
        <title>Pervasive Adenine N6-methylation of Active Genes in Fungi.</title>
        <authorList>
            <consortium name="DOE Joint Genome Institute"/>
            <person name="Mondo S.J."/>
            <person name="Dannebaum R.O."/>
            <person name="Kuo R.C."/>
            <person name="Labutti K."/>
            <person name="Haridas S."/>
            <person name="Kuo A."/>
            <person name="Salamov A."/>
            <person name="Ahrendt S.R."/>
            <person name="Lipzen A."/>
            <person name="Sullivan W."/>
            <person name="Andreopoulos W.B."/>
            <person name="Clum A."/>
            <person name="Lindquist E."/>
            <person name="Daum C."/>
            <person name="Ramamoorthy G.K."/>
            <person name="Gryganskyi A."/>
            <person name="Culley D."/>
            <person name="Magnuson J.K."/>
            <person name="James T.Y."/>
            <person name="O'Malley M.A."/>
            <person name="Stajich J.E."/>
            <person name="Spatafora J.W."/>
            <person name="Visel A."/>
            <person name="Grigoriev I.V."/>
        </authorList>
    </citation>
    <scope>NUCLEOTIDE SEQUENCE [LARGE SCALE GENOMIC DNA]</scope>
    <source>
        <strain evidence="2 3">NRRL 3116</strain>
    </source>
</reference>
<accession>A0A1Y2GHS0</accession>
<feature type="compositionally biased region" description="Basic and acidic residues" evidence="1">
    <location>
        <begin position="331"/>
        <end position="342"/>
    </location>
</feature>
<feature type="compositionally biased region" description="Basic and acidic residues" evidence="1">
    <location>
        <begin position="463"/>
        <end position="493"/>
    </location>
</feature>
<feature type="compositionally biased region" description="Acidic residues" evidence="1">
    <location>
        <begin position="608"/>
        <end position="624"/>
    </location>
</feature>
<dbReference type="STRING" id="64571.A0A1Y2GHS0"/>
<feature type="compositionally biased region" description="Low complexity" evidence="1">
    <location>
        <begin position="370"/>
        <end position="379"/>
    </location>
</feature>
<feature type="compositionally biased region" description="Polar residues" evidence="1">
    <location>
        <begin position="62"/>
        <end position="72"/>
    </location>
</feature>
<dbReference type="GeneID" id="33570766"/>
<evidence type="ECO:0008006" key="4">
    <source>
        <dbReference type="Google" id="ProtNLM"/>
    </source>
</evidence>
<feature type="region of interest" description="Disordered" evidence="1">
    <location>
        <begin position="1"/>
        <end position="109"/>
    </location>
</feature>
<evidence type="ECO:0000256" key="1">
    <source>
        <dbReference type="SAM" id="MobiDB-lite"/>
    </source>
</evidence>
<proteinExistence type="predicted"/>
<dbReference type="InterPro" id="IPR038398">
    <property type="entry name" value="NCD2_sf"/>
</dbReference>
<sequence length="702" mass="78484">MATVHSLPTGTNSVEPRHDTLPEDMSSPVLPSDPEFDSAEEHQPTRTPSPPSGPPITGAALPSNNNTNTFDNAQHHYQQLQHQQQQQTTPLSQQDRNSQRTLHVPAPLRRHTSNSFMAFNEMPTLNAFLNHCNLSQYLQSFTDAGATDEYMPLMIDFDDDDLKTVMESIPMKPFHAVAFRKGIRDLRERSRMGSMHFDNSQSSFMQPEPHSTLHYSHSQFFQQPSQPSQVSHTQRSHSSQTSASLSQPSRGYSHHPNLSQQTPELYHQPSISKSNSQRQNSQTSSSQPQAPSFIPTPSQVLSGGAIYQYVGPAPRNVEANYVSQPVTIFHPEQRTPSKNEHRPLKRRRSSTKTPPNTVVEDSSPVLPEPSSFNSSSSSSWGANTPNTMQSSSNTQQDAATREMIMHQALIYGKDSSRSLTKYEHAINCAAQSLALEDPSLLTNKGKLWTKAKAKLLEEDYEYKRGKSRSKLPEAERKKDQKSSKERLVQKREANASNAAKLRVRRINSLNEQFHRKTADREALLAHLLRLESPEYKQSNPATFEMDAKQAREDLTRVENERQTISKELGSLKNKERKHQWYEKRKKDRAENGEPSEQEDKALNAGTDAEADGEAETDTTVDPDGDASQKAQAAKPEPAVSSSSASKQESTLSKPITWKPRATVLTPPAPAPTASNDVTKPTSRPKKLKDVFRVSEYTPVVKS</sequence>
<feature type="region of interest" description="Disordered" evidence="1">
    <location>
        <begin position="219"/>
        <end position="297"/>
    </location>
</feature>
<feature type="region of interest" description="Disordered" evidence="1">
    <location>
        <begin position="328"/>
        <end position="398"/>
    </location>
</feature>
<feature type="region of interest" description="Disordered" evidence="1">
    <location>
        <begin position="554"/>
        <end position="702"/>
    </location>
</feature>
<feature type="compositionally biased region" description="Polar residues" evidence="1">
    <location>
        <begin position="351"/>
        <end position="360"/>
    </location>
</feature>
<dbReference type="Gene3D" id="1.20.120.2010">
    <property type="entry name" value="NAB conserved domain 2"/>
    <property type="match status" value="1"/>
</dbReference>
<dbReference type="EMBL" id="MCFF01000028">
    <property type="protein sequence ID" value="ORZ11318.1"/>
    <property type="molecule type" value="Genomic_DNA"/>
</dbReference>
<dbReference type="AlphaFoldDB" id="A0A1Y2GHS0"/>
<keyword evidence="3" id="KW-1185">Reference proteome</keyword>
<feature type="compositionally biased region" description="Polar residues" evidence="1">
    <location>
        <begin position="380"/>
        <end position="398"/>
    </location>
</feature>
<gene>
    <name evidence="2" type="ORF">BCR41DRAFT_397990</name>
</gene>
<dbReference type="InParanoid" id="A0A1Y2GHS0"/>
<name>A0A1Y2GHS0_9FUNG</name>
<evidence type="ECO:0000313" key="3">
    <source>
        <dbReference type="Proteomes" id="UP000193648"/>
    </source>
</evidence>
<evidence type="ECO:0000313" key="2">
    <source>
        <dbReference type="EMBL" id="ORZ11318.1"/>
    </source>
</evidence>
<feature type="compositionally biased region" description="Basic and acidic residues" evidence="1">
    <location>
        <begin position="578"/>
        <end position="601"/>
    </location>
</feature>
<feature type="compositionally biased region" description="Polar residues" evidence="1">
    <location>
        <begin position="1"/>
        <end position="14"/>
    </location>
</feature>